<dbReference type="PROSITE" id="PS00059">
    <property type="entry name" value="ADH_ZINC"/>
    <property type="match status" value="1"/>
</dbReference>
<dbReference type="Pfam" id="PF00107">
    <property type="entry name" value="ADH_zinc_N"/>
    <property type="match status" value="1"/>
</dbReference>
<comment type="cofactor">
    <cofactor evidence="1 11">
        <name>Zn(2+)</name>
        <dbReference type="ChEBI" id="CHEBI:29105"/>
    </cofactor>
</comment>
<evidence type="ECO:0000256" key="4">
    <source>
        <dbReference type="ARBA" id="ARBA00022553"/>
    </source>
</evidence>
<evidence type="ECO:0000256" key="7">
    <source>
        <dbReference type="ARBA" id="ARBA00022857"/>
    </source>
</evidence>
<evidence type="ECO:0000256" key="3">
    <source>
        <dbReference type="ARBA" id="ARBA00011738"/>
    </source>
</evidence>
<evidence type="ECO:0000256" key="1">
    <source>
        <dbReference type="ARBA" id="ARBA00001947"/>
    </source>
</evidence>
<comment type="similarity">
    <text evidence="2 11">Belongs to the zinc-containing alcohol dehydrogenase family.</text>
</comment>
<evidence type="ECO:0000256" key="8">
    <source>
        <dbReference type="ARBA" id="ARBA00023002"/>
    </source>
</evidence>
<dbReference type="InterPro" id="IPR013149">
    <property type="entry name" value="ADH-like_C"/>
</dbReference>
<accession>A0AA38RF68</accession>
<dbReference type="InterPro" id="IPR013154">
    <property type="entry name" value="ADH-like_N"/>
</dbReference>
<organism evidence="13 14">
    <name type="scientific">Pleurostoma richardsiae</name>
    <dbReference type="NCBI Taxonomy" id="41990"/>
    <lineage>
        <taxon>Eukaryota</taxon>
        <taxon>Fungi</taxon>
        <taxon>Dikarya</taxon>
        <taxon>Ascomycota</taxon>
        <taxon>Pezizomycotina</taxon>
        <taxon>Sordariomycetes</taxon>
        <taxon>Sordariomycetidae</taxon>
        <taxon>Calosphaeriales</taxon>
        <taxon>Pleurostomataceae</taxon>
        <taxon>Pleurostoma</taxon>
    </lineage>
</organism>
<keyword evidence="14" id="KW-1185">Reference proteome</keyword>
<dbReference type="AlphaFoldDB" id="A0AA38RF68"/>
<dbReference type="Gene3D" id="3.40.50.720">
    <property type="entry name" value="NAD(P)-binding Rossmann-like Domain"/>
    <property type="match status" value="1"/>
</dbReference>
<evidence type="ECO:0000256" key="9">
    <source>
        <dbReference type="ARBA" id="ARBA00024074"/>
    </source>
</evidence>
<comment type="caution">
    <text evidence="13">The sequence shown here is derived from an EMBL/GenBank/DDBJ whole genome shotgun (WGS) entry which is preliminary data.</text>
</comment>
<dbReference type="EMBL" id="JANBVO010000044">
    <property type="protein sequence ID" value="KAJ9134326.1"/>
    <property type="molecule type" value="Genomic_DNA"/>
</dbReference>
<dbReference type="InterPro" id="IPR020843">
    <property type="entry name" value="ER"/>
</dbReference>
<evidence type="ECO:0000256" key="2">
    <source>
        <dbReference type="ARBA" id="ARBA00008072"/>
    </source>
</evidence>
<dbReference type="Proteomes" id="UP001174694">
    <property type="component" value="Unassembled WGS sequence"/>
</dbReference>
<sequence length="359" mass="38720">MASKDYKFEGWMGLDASSAEGKMVWSEFQPKAWEETDVDIKVTHCGVCGSDLHTLRSGWGPTDYPCCPGHEIVGTAVRVGSKVEGGIKVGDRVGVGAQCDSCLGRFGDCEECASGLEQFCPVRFVGTYAGVHFTGDKSQGGYGLYKRSPSHFVFKIPDEIPSEFAAPMLCAGITTYSPLKHNGCGPGKKVGIIGLGGLGHFAVLWAKALGADRVVAISRRSNKQSDVIALGADTYIATDDDPDWVKKNIRSLDIILSTVSSSKMPMGEYLSLLRHDGAFVQVGNPDDGLFQLPAPSLIMGRIKLQGSLIGAPGEIREMLQFAAEKKVKPRVQVRPMSEANQAIVDMDHGKARYRYVLVN</sequence>
<reference evidence="13" key="1">
    <citation type="submission" date="2022-07" db="EMBL/GenBank/DDBJ databases">
        <title>Fungi with potential for degradation of polypropylene.</title>
        <authorList>
            <person name="Gostincar C."/>
        </authorList>
    </citation>
    <scope>NUCLEOTIDE SEQUENCE</scope>
    <source>
        <strain evidence="13">EXF-13308</strain>
    </source>
</reference>
<keyword evidence="5 11" id="KW-0479">Metal-binding</keyword>
<dbReference type="SUPFAM" id="SSF50129">
    <property type="entry name" value="GroES-like"/>
    <property type="match status" value="1"/>
</dbReference>
<evidence type="ECO:0000313" key="13">
    <source>
        <dbReference type="EMBL" id="KAJ9134326.1"/>
    </source>
</evidence>
<gene>
    <name evidence="13" type="ORF">NKR23_g10187</name>
</gene>
<dbReference type="Pfam" id="PF08240">
    <property type="entry name" value="ADH_N"/>
    <property type="match status" value="1"/>
</dbReference>
<evidence type="ECO:0000256" key="6">
    <source>
        <dbReference type="ARBA" id="ARBA00022833"/>
    </source>
</evidence>
<dbReference type="EC" id="1.1.1.2" evidence="9"/>
<dbReference type="InterPro" id="IPR002328">
    <property type="entry name" value="ADH_Zn_CS"/>
</dbReference>
<comment type="catalytic activity">
    <reaction evidence="10">
        <text>a primary alcohol + NADP(+) = an aldehyde + NADPH + H(+)</text>
        <dbReference type="Rhea" id="RHEA:15937"/>
        <dbReference type="ChEBI" id="CHEBI:15378"/>
        <dbReference type="ChEBI" id="CHEBI:15734"/>
        <dbReference type="ChEBI" id="CHEBI:17478"/>
        <dbReference type="ChEBI" id="CHEBI:57783"/>
        <dbReference type="ChEBI" id="CHEBI:58349"/>
        <dbReference type="EC" id="1.1.1.2"/>
    </reaction>
    <physiologicalReaction direction="left-to-right" evidence="10">
        <dbReference type="Rhea" id="RHEA:15938"/>
    </physiologicalReaction>
    <physiologicalReaction direction="right-to-left" evidence="10">
        <dbReference type="Rhea" id="RHEA:15939"/>
    </physiologicalReaction>
</comment>
<feature type="domain" description="Enoyl reductase (ER)" evidence="12">
    <location>
        <begin position="21"/>
        <end position="357"/>
    </location>
</feature>
<protein>
    <recommendedName>
        <fullName evidence="9">alcohol dehydrogenase (NADP(+))</fullName>
        <ecNumber evidence="9">1.1.1.2</ecNumber>
    </recommendedName>
</protein>
<comment type="subunit">
    <text evidence="3">Homodimer.</text>
</comment>
<dbReference type="SMART" id="SM00829">
    <property type="entry name" value="PKS_ER"/>
    <property type="match status" value="1"/>
</dbReference>
<dbReference type="GO" id="GO:0006066">
    <property type="term" value="P:alcohol metabolic process"/>
    <property type="evidence" value="ECO:0007669"/>
    <property type="project" value="UniProtKB-ARBA"/>
</dbReference>
<keyword evidence="8" id="KW-0560">Oxidoreductase</keyword>
<name>A0AA38RF68_9PEZI</name>
<dbReference type="CDD" id="cd05283">
    <property type="entry name" value="CAD1"/>
    <property type="match status" value="1"/>
</dbReference>
<evidence type="ECO:0000256" key="10">
    <source>
        <dbReference type="ARBA" id="ARBA00050997"/>
    </source>
</evidence>
<evidence type="ECO:0000313" key="14">
    <source>
        <dbReference type="Proteomes" id="UP001174694"/>
    </source>
</evidence>
<keyword evidence="7" id="KW-0521">NADP</keyword>
<dbReference type="InterPro" id="IPR036291">
    <property type="entry name" value="NAD(P)-bd_dom_sf"/>
</dbReference>
<evidence type="ECO:0000256" key="11">
    <source>
        <dbReference type="RuleBase" id="RU361277"/>
    </source>
</evidence>
<evidence type="ECO:0000256" key="5">
    <source>
        <dbReference type="ARBA" id="ARBA00022723"/>
    </source>
</evidence>
<dbReference type="InterPro" id="IPR011032">
    <property type="entry name" value="GroES-like_sf"/>
</dbReference>
<dbReference type="SUPFAM" id="SSF51735">
    <property type="entry name" value="NAD(P)-binding Rossmann-fold domains"/>
    <property type="match status" value="1"/>
</dbReference>
<dbReference type="GO" id="GO:0008106">
    <property type="term" value="F:alcohol dehydrogenase (NADP+) activity"/>
    <property type="evidence" value="ECO:0007669"/>
    <property type="project" value="UniProtKB-EC"/>
</dbReference>
<keyword evidence="6 11" id="KW-0862">Zinc</keyword>
<dbReference type="GO" id="GO:0008270">
    <property type="term" value="F:zinc ion binding"/>
    <property type="evidence" value="ECO:0007669"/>
    <property type="project" value="InterPro"/>
</dbReference>
<dbReference type="PANTHER" id="PTHR42683">
    <property type="entry name" value="ALDEHYDE REDUCTASE"/>
    <property type="match status" value="1"/>
</dbReference>
<evidence type="ECO:0000259" key="12">
    <source>
        <dbReference type="SMART" id="SM00829"/>
    </source>
</evidence>
<keyword evidence="4" id="KW-0597">Phosphoprotein</keyword>
<dbReference type="InterPro" id="IPR047109">
    <property type="entry name" value="CAD-like"/>
</dbReference>
<dbReference type="FunFam" id="3.40.50.720:FF:000158">
    <property type="entry name" value="Zinc-binding alcohol dehydrogenase"/>
    <property type="match status" value="1"/>
</dbReference>
<proteinExistence type="inferred from homology"/>
<dbReference type="Gene3D" id="3.90.180.10">
    <property type="entry name" value="Medium-chain alcohol dehydrogenases, catalytic domain"/>
    <property type="match status" value="1"/>
</dbReference>